<reference evidence="2 3" key="1">
    <citation type="journal article" date="2018" name="Front. Plant Sci.">
        <title>Red Clover (Trifolium pratense) and Zigzag Clover (T. medium) - A Picture of Genomic Similarities and Differences.</title>
        <authorList>
            <person name="Dluhosova J."/>
            <person name="Istvanek J."/>
            <person name="Nedelnik J."/>
            <person name="Repkova J."/>
        </authorList>
    </citation>
    <scope>NUCLEOTIDE SEQUENCE [LARGE SCALE GENOMIC DNA]</scope>
    <source>
        <strain evidence="3">cv. 10/8</strain>
        <tissue evidence="2">Leaf</tissue>
    </source>
</reference>
<sequence>MKEIPLPNKKAPRPLKLRSTPHHPIYQSSQLALPGQWTLGTASDIDPSTGPPPT</sequence>
<organism evidence="2 3">
    <name type="scientific">Trifolium medium</name>
    <dbReference type="NCBI Taxonomy" id="97028"/>
    <lineage>
        <taxon>Eukaryota</taxon>
        <taxon>Viridiplantae</taxon>
        <taxon>Streptophyta</taxon>
        <taxon>Embryophyta</taxon>
        <taxon>Tracheophyta</taxon>
        <taxon>Spermatophyta</taxon>
        <taxon>Magnoliopsida</taxon>
        <taxon>eudicotyledons</taxon>
        <taxon>Gunneridae</taxon>
        <taxon>Pentapetalae</taxon>
        <taxon>rosids</taxon>
        <taxon>fabids</taxon>
        <taxon>Fabales</taxon>
        <taxon>Fabaceae</taxon>
        <taxon>Papilionoideae</taxon>
        <taxon>50 kb inversion clade</taxon>
        <taxon>NPAAA clade</taxon>
        <taxon>Hologalegina</taxon>
        <taxon>IRL clade</taxon>
        <taxon>Trifolieae</taxon>
        <taxon>Trifolium</taxon>
    </lineage>
</organism>
<feature type="region of interest" description="Disordered" evidence="1">
    <location>
        <begin position="1"/>
        <end position="54"/>
    </location>
</feature>
<dbReference type="EMBL" id="LXQA011414943">
    <property type="protein sequence ID" value="MCI96446.1"/>
    <property type="molecule type" value="Genomic_DNA"/>
</dbReference>
<protein>
    <submittedName>
        <fullName evidence="2">Uncharacterized protein</fullName>
    </submittedName>
</protein>
<proteinExistence type="predicted"/>
<keyword evidence="3" id="KW-1185">Reference proteome</keyword>
<evidence type="ECO:0000313" key="2">
    <source>
        <dbReference type="EMBL" id="MCI96446.1"/>
    </source>
</evidence>
<accession>A0A392W812</accession>
<feature type="compositionally biased region" description="Basic residues" evidence="1">
    <location>
        <begin position="10"/>
        <end position="21"/>
    </location>
</feature>
<evidence type="ECO:0000313" key="3">
    <source>
        <dbReference type="Proteomes" id="UP000265520"/>
    </source>
</evidence>
<dbReference type="AlphaFoldDB" id="A0A392W812"/>
<feature type="non-terminal residue" evidence="2">
    <location>
        <position position="54"/>
    </location>
</feature>
<dbReference type="Proteomes" id="UP000265520">
    <property type="component" value="Unassembled WGS sequence"/>
</dbReference>
<evidence type="ECO:0000256" key="1">
    <source>
        <dbReference type="SAM" id="MobiDB-lite"/>
    </source>
</evidence>
<name>A0A392W812_9FABA</name>
<comment type="caution">
    <text evidence="2">The sequence shown here is derived from an EMBL/GenBank/DDBJ whole genome shotgun (WGS) entry which is preliminary data.</text>
</comment>